<dbReference type="SUPFAM" id="SSF55874">
    <property type="entry name" value="ATPase domain of HSP90 chaperone/DNA topoisomerase II/histidine kinase"/>
    <property type="match status" value="1"/>
</dbReference>
<dbReference type="InterPro" id="IPR036097">
    <property type="entry name" value="HisK_dim/P_sf"/>
</dbReference>
<keyword evidence="9" id="KW-0902">Two-component regulatory system</keyword>
<dbReference type="PANTHER" id="PTHR45436">
    <property type="entry name" value="SENSOR HISTIDINE KINASE YKOH"/>
    <property type="match status" value="1"/>
</dbReference>
<dbReference type="Gene3D" id="1.10.287.130">
    <property type="match status" value="1"/>
</dbReference>
<dbReference type="PANTHER" id="PTHR45436:SF5">
    <property type="entry name" value="SENSOR HISTIDINE KINASE TRCS"/>
    <property type="match status" value="1"/>
</dbReference>
<keyword evidence="6 11" id="KW-0812">Transmembrane</keyword>
<dbReference type="EMBL" id="CP032317">
    <property type="protein sequence ID" value="AYA37018.1"/>
    <property type="molecule type" value="Genomic_DNA"/>
</dbReference>
<organism evidence="14 15">
    <name type="scientific">Hymenobacter oligotrophus</name>
    <dbReference type="NCBI Taxonomy" id="2319843"/>
    <lineage>
        <taxon>Bacteria</taxon>
        <taxon>Pseudomonadati</taxon>
        <taxon>Bacteroidota</taxon>
        <taxon>Cytophagia</taxon>
        <taxon>Cytophagales</taxon>
        <taxon>Hymenobacteraceae</taxon>
        <taxon>Hymenobacter</taxon>
    </lineage>
</organism>
<dbReference type="EC" id="2.7.13.3" evidence="3"/>
<dbReference type="AlphaFoldDB" id="A0A3B7QVB5"/>
<evidence type="ECO:0000259" key="13">
    <source>
        <dbReference type="PROSITE" id="PS50885"/>
    </source>
</evidence>
<dbReference type="SMART" id="SM00388">
    <property type="entry name" value="HisKA"/>
    <property type="match status" value="1"/>
</dbReference>
<evidence type="ECO:0000256" key="4">
    <source>
        <dbReference type="ARBA" id="ARBA00022553"/>
    </source>
</evidence>
<dbReference type="PROSITE" id="PS50885">
    <property type="entry name" value="HAMP"/>
    <property type="match status" value="1"/>
</dbReference>
<evidence type="ECO:0000313" key="15">
    <source>
        <dbReference type="Proteomes" id="UP000262802"/>
    </source>
</evidence>
<dbReference type="InterPro" id="IPR036890">
    <property type="entry name" value="HATPase_C_sf"/>
</dbReference>
<evidence type="ECO:0000256" key="6">
    <source>
        <dbReference type="ARBA" id="ARBA00022692"/>
    </source>
</evidence>
<dbReference type="PROSITE" id="PS50109">
    <property type="entry name" value="HIS_KIN"/>
    <property type="match status" value="1"/>
</dbReference>
<gene>
    <name evidence="14" type="ORF">D3Y59_08090</name>
</gene>
<name>A0A3B7QVB5_9BACT</name>
<comment type="catalytic activity">
    <reaction evidence="1">
        <text>ATP + protein L-histidine = ADP + protein N-phospho-L-histidine.</text>
        <dbReference type="EC" id="2.7.13.3"/>
    </reaction>
</comment>
<evidence type="ECO:0000256" key="3">
    <source>
        <dbReference type="ARBA" id="ARBA00012438"/>
    </source>
</evidence>
<evidence type="ECO:0000256" key="8">
    <source>
        <dbReference type="ARBA" id="ARBA00022989"/>
    </source>
</evidence>
<keyword evidence="10 11" id="KW-0472">Membrane</keyword>
<evidence type="ECO:0000256" key="10">
    <source>
        <dbReference type="ARBA" id="ARBA00023136"/>
    </source>
</evidence>
<evidence type="ECO:0000256" key="9">
    <source>
        <dbReference type="ARBA" id="ARBA00023012"/>
    </source>
</evidence>
<dbReference type="GO" id="GO:0005886">
    <property type="term" value="C:plasma membrane"/>
    <property type="evidence" value="ECO:0007669"/>
    <property type="project" value="TreeGrafter"/>
</dbReference>
<dbReference type="PRINTS" id="PR00344">
    <property type="entry name" value="BCTRLSENSOR"/>
</dbReference>
<evidence type="ECO:0000256" key="2">
    <source>
        <dbReference type="ARBA" id="ARBA00004370"/>
    </source>
</evidence>
<dbReference type="InterPro" id="IPR003594">
    <property type="entry name" value="HATPase_dom"/>
</dbReference>
<evidence type="ECO:0000256" key="7">
    <source>
        <dbReference type="ARBA" id="ARBA00022777"/>
    </source>
</evidence>
<evidence type="ECO:0000259" key="12">
    <source>
        <dbReference type="PROSITE" id="PS50109"/>
    </source>
</evidence>
<dbReference type="Gene3D" id="6.10.340.10">
    <property type="match status" value="1"/>
</dbReference>
<dbReference type="GO" id="GO:0000155">
    <property type="term" value="F:phosphorelay sensor kinase activity"/>
    <property type="evidence" value="ECO:0007669"/>
    <property type="project" value="InterPro"/>
</dbReference>
<dbReference type="SMART" id="SM00387">
    <property type="entry name" value="HATPase_c"/>
    <property type="match status" value="1"/>
</dbReference>
<dbReference type="OrthoDB" id="594725at2"/>
<feature type="domain" description="HAMP" evidence="13">
    <location>
        <begin position="178"/>
        <end position="231"/>
    </location>
</feature>
<keyword evidence="5" id="KW-0808">Transferase</keyword>
<accession>A0A3B7QVB5</accession>
<keyword evidence="7 14" id="KW-0418">Kinase</keyword>
<sequence length="464" mass="51812">MLIRNKLILRFTLLVLAIQLCFSLFIYYFNAATREKKFHNRLAGKVELTGRILLERDNLRSGILSAFRRRDLVTHAGEQISIFGPQGQLIYASDDHIDQRGNRAHLSQIQPNHQVAFWYDGRECLGAYYEHRGQGYRIFAAGHDEVGHEQLGKLLLILLVGNIGALALTVVAGWYFAEESLKPIARIVREVRRITASNLGQRVHEGNQKDEIAQLAITFNRMLEGLEQAFDAHKSFVAHASHELRTPLANALGTLETSLSYDTDLTEAKRSMQSSIEELRRIIELTNGLLALAKADETSFKRNPVRLDECLTQAIDYCTAKHTNCAVQLHFGYLPDDLEDPFMVLGNEHLLTTALFNLLDNACKYSGKPVTVQLGYHNRKTLLVTVADEGIGIEPQALQRVFEPLFRAENGRAQPGYGIGLPITQKVVRLHKGELTLSSEPGQGTTATVRLPAYVAAAEPKAAH</sequence>
<evidence type="ECO:0000256" key="11">
    <source>
        <dbReference type="SAM" id="Phobius"/>
    </source>
</evidence>
<protein>
    <recommendedName>
        <fullName evidence="3">histidine kinase</fullName>
        <ecNumber evidence="3">2.7.13.3</ecNumber>
    </recommendedName>
</protein>
<dbReference type="Proteomes" id="UP000262802">
    <property type="component" value="Chromosome"/>
</dbReference>
<reference evidence="14 15" key="1">
    <citation type="submission" date="2018-09" db="EMBL/GenBank/DDBJ databases">
        <title>Hymenobacter medium sp. nov., isolated from R2A medium.</title>
        <authorList>
            <person name="Yingchao G."/>
        </authorList>
    </citation>
    <scope>NUCLEOTIDE SEQUENCE [LARGE SCALE GENOMIC DNA]</scope>
    <source>
        <strain evidence="15">sh-6</strain>
    </source>
</reference>
<dbReference type="KEGG" id="hyh:D3Y59_08090"/>
<dbReference type="SUPFAM" id="SSF158472">
    <property type="entry name" value="HAMP domain-like"/>
    <property type="match status" value="1"/>
</dbReference>
<feature type="transmembrane region" description="Helical" evidence="11">
    <location>
        <begin position="7"/>
        <end position="29"/>
    </location>
</feature>
<evidence type="ECO:0000313" key="14">
    <source>
        <dbReference type="EMBL" id="AYA37018.1"/>
    </source>
</evidence>
<dbReference type="RefSeq" id="WP_119444596.1">
    <property type="nucleotide sequence ID" value="NZ_CP032317.1"/>
</dbReference>
<dbReference type="Pfam" id="PF00672">
    <property type="entry name" value="HAMP"/>
    <property type="match status" value="1"/>
</dbReference>
<dbReference type="InterPro" id="IPR003660">
    <property type="entry name" value="HAMP_dom"/>
</dbReference>
<feature type="domain" description="Histidine kinase" evidence="12">
    <location>
        <begin position="239"/>
        <end position="455"/>
    </location>
</feature>
<dbReference type="Pfam" id="PF00512">
    <property type="entry name" value="HisKA"/>
    <property type="match status" value="1"/>
</dbReference>
<evidence type="ECO:0000256" key="1">
    <source>
        <dbReference type="ARBA" id="ARBA00000085"/>
    </source>
</evidence>
<dbReference type="CDD" id="cd06225">
    <property type="entry name" value="HAMP"/>
    <property type="match status" value="1"/>
</dbReference>
<evidence type="ECO:0000256" key="5">
    <source>
        <dbReference type="ARBA" id="ARBA00022679"/>
    </source>
</evidence>
<feature type="transmembrane region" description="Helical" evidence="11">
    <location>
        <begin position="154"/>
        <end position="177"/>
    </location>
</feature>
<dbReference type="CDD" id="cd00082">
    <property type="entry name" value="HisKA"/>
    <property type="match status" value="1"/>
</dbReference>
<dbReference type="Pfam" id="PF02518">
    <property type="entry name" value="HATPase_c"/>
    <property type="match status" value="1"/>
</dbReference>
<dbReference type="InterPro" id="IPR050428">
    <property type="entry name" value="TCS_sensor_his_kinase"/>
</dbReference>
<proteinExistence type="predicted"/>
<keyword evidence="8 11" id="KW-1133">Transmembrane helix</keyword>
<dbReference type="InterPro" id="IPR005467">
    <property type="entry name" value="His_kinase_dom"/>
</dbReference>
<dbReference type="Gene3D" id="3.30.565.10">
    <property type="entry name" value="Histidine kinase-like ATPase, C-terminal domain"/>
    <property type="match status" value="1"/>
</dbReference>
<dbReference type="InterPro" id="IPR003661">
    <property type="entry name" value="HisK_dim/P_dom"/>
</dbReference>
<keyword evidence="15" id="KW-1185">Reference proteome</keyword>
<comment type="subcellular location">
    <subcellularLocation>
        <location evidence="2">Membrane</location>
    </subcellularLocation>
</comment>
<keyword evidence="4" id="KW-0597">Phosphoprotein</keyword>
<dbReference type="SMART" id="SM00304">
    <property type="entry name" value="HAMP"/>
    <property type="match status" value="1"/>
</dbReference>
<dbReference type="SUPFAM" id="SSF47384">
    <property type="entry name" value="Homodimeric domain of signal transducing histidine kinase"/>
    <property type="match status" value="1"/>
</dbReference>
<dbReference type="InterPro" id="IPR004358">
    <property type="entry name" value="Sig_transdc_His_kin-like_C"/>
</dbReference>